<sequence length="178" mass="19668">MSDTDSDRDNTKPPFRSHGVVSLWAVLFVVWMVANSTLAVVVVLLGAAITLPIAWIFASSGGPWNRIRWTPDGLLHFSLYGATFLVELVKANITMMRYVYARRIDIKPGIVKVRTRLKSPIGRLALANTIALTPGSLVMELRGDTLFIHLLDIDGIDADATTDAIVTPFERHLEHVFG</sequence>
<evidence type="ECO:0000256" key="6">
    <source>
        <dbReference type="ARBA" id="ARBA00023136"/>
    </source>
</evidence>
<dbReference type="PANTHER" id="PTHR34584:SF1">
    <property type="entry name" value="NA(+)_H(+) ANTIPORTER SUBUNIT E1"/>
    <property type="match status" value="1"/>
</dbReference>
<evidence type="ECO:0000256" key="2">
    <source>
        <dbReference type="ARBA" id="ARBA00006228"/>
    </source>
</evidence>
<evidence type="ECO:0000256" key="7">
    <source>
        <dbReference type="SAM" id="Phobius"/>
    </source>
</evidence>
<evidence type="ECO:0000256" key="1">
    <source>
        <dbReference type="ARBA" id="ARBA00004651"/>
    </source>
</evidence>
<comment type="subcellular location">
    <subcellularLocation>
        <location evidence="1">Cell membrane</location>
        <topology evidence="1">Multi-pass membrane protein</topology>
    </subcellularLocation>
</comment>
<gene>
    <name evidence="8" type="ORF">BB934_03505</name>
</gene>
<protein>
    <submittedName>
        <fullName evidence="8">Cation transporter</fullName>
    </submittedName>
</protein>
<accession>A0A1B2EBQ8</accession>
<keyword evidence="3" id="KW-1003">Cell membrane</keyword>
<name>A0A1B2EBQ8_9HYPH</name>
<dbReference type="InterPro" id="IPR002758">
    <property type="entry name" value="Cation_antiport_E"/>
</dbReference>
<evidence type="ECO:0000313" key="8">
    <source>
        <dbReference type="EMBL" id="ANY77401.1"/>
    </source>
</evidence>
<evidence type="ECO:0000256" key="4">
    <source>
        <dbReference type="ARBA" id="ARBA00022692"/>
    </source>
</evidence>
<dbReference type="GO" id="GO:0008324">
    <property type="term" value="F:monoatomic cation transmembrane transporter activity"/>
    <property type="evidence" value="ECO:0007669"/>
    <property type="project" value="InterPro"/>
</dbReference>
<evidence type="ECO:0000256" key="3">
    <source>
        <dbReference type="ARBA" id="ARBA00022475"/>
    </source>
</evidence>
<feature type="transmembrane region" description="Helical" evidence="7">
    <location>
        <begin position="38"/>
        <end position="57"/>
    </location>
</feature>
<proteinExistence type="inferred from homology"/>
<feature type="transmembrane region" description="Helical" evidence="7">
    <location>
        <begin position="77"/>
        <end position="100"/>
    </location>
</feature>
<dbReference type="Pfam" id="PF01899">
    <property type="entry name" value="MNHE"/>
    <property type="match status" value="1"/>
</dbReference>
<feature type="transmembrane region" description="Helical" evidence="7">
    <location>
        <begin position="15"/>
        <end position="33"/>
    </location>
</feature>
<organism evidence="8">
    <name type="scientific">Microvirga ossetica</name>
    <dbReference type="NCBI Taxonomy" id="1882682"/>
    <lineage>
        <taxon>Bacteria</taxon>
        <taxon>Pseudomonadati</taxon>
        <taxon>Pseudomonadota</taxon>
        <taxon>Alphaproteobacteria</taxon>
        <taxon>Hyphomicrobiales</taxon>
        <taxon>Methylobacteriaceae</taxon>
        <taxon>Microvirga</taxon>
    </lineage>
</organism>
<dbReference type="PANTHER" id="PTHR34584">
    <property type="entry name" value="NA(+)/H(+) ANTIPORTER SUBUNIT E1"/>
    <property type="match status" value="1"/>
</dbReference>
<comment type="similarity">
    <text evidence="2">Belongs to the CPA3 antiporters (TC 2.A.63) subunit E family.</text>
</comment>
<dbReference type="AlphaFoldDB" id="A0A1B2EBQ8"/>
<dbReference type="PIRSF" id="PIRSF019239">
    <property type="entry name" value="MrpE"/>
    <property type="match status" value="1"/>
</dbReference>
<keyword evidence="5 7" id="KW-1133">Transmembrane helix</keyword>
<evidence type="ECO:0000256" key="5">
    <source>
        <dbReference type="ARBA" id="ARBA00022989"/>
    </source>
</evidence>
<dbReference type="OrthoDB" id="9807187at2"/>
<dbReference type="KEGG" id="moc:BB934_03505"/>
<keyword evidence="6 7" id="KW-0472">Membrane</keyword>
<dbReference type="GO" id="GO:0005886">
    <property type="term" value="C:plasma membrane"/>
    <property type="evidence" value="ECO:0007669"/>
    <property type="project" value="UniProtKB-SubCell"/>
</dbReference>
<keyword evidence="4 7" id="KW-0812">Transmembrane</keyword>
<reference evidence="8" key="1">
    <citation type="submission" date="2016-07" db="EMBL/GenBank/DDBJ databases">
        <title>Microvirga ossetica sp. nov. a new species of rhizobia isolated from root nodules of the legume species Vicia alpestris Steven originated from North Ossetia region in the Caucasus.</title>
        <authorList>
            <person name="Safronova V.I."/>
            <person name="Kuznetsova I.G."/>
            <person name="Sazanova A.L."/>
            <person name="Belimov A."/>
            <person name="Andronov E."/>
            <person name="Osledkin Y.S."/>
            <person name="Onishchuk O.P."/>
            <person name="Kurchak O.N."/>
            <person name="Shaposhnikov A.I."/>
            <person name="Willems A."/>
            <person name="Tikhonovich I.A."/>
        </authorList>
    </citation>
    <scope>NUCLEOTIDE SEQUENCE [LARGE SCALE GENOMIC DNA]</scope>
    <source>
        <strain evidence="8">V5/3M</strain>
    </source>
</reference>
<dbReference type="RefSeq" id="WP_099508400.1">
    <property type="nucleotide sequence ID" value="NZ_CP016616.1"/>
</dbReference>
<dbReference type="EMBL" id="CP016616">
    <property type="protein sequence ID" value="ANY77401.1"/>
    <property type="molecule type" value="Genomic_DNA"/>
</dbReference>